<proteinExistence type="predicted"/>
<gene>
    <name evidence="1" type="ORF">dnm_076790</name>
</gene>
<dbReference type="KEGG" id="dmm:dnm_076790"/>
<dbReference type="RefSeq" id="WP_207679317.1">
    <property type="nucleotide sequence ID" value="NZ_CP061800.1"/>
</dbReference>
<name>A0A975BUP3_9BACT</name>
<evidence type="ECO:0000313" key="1">
    <source>
        <dbReference type="EMBL" id="QTA91608.1"/>
    </source>
</evidence>
<sequence length="129" mass="14781">MNQIQSVKSNYPLMIRFQGVDNYSIEQKACHSCFRRLQCESCPFYTCHKKRKSVKKTTSLANNSLKIVKRKPGQAESFGDRKYIERLFRAMATIRNIVSFMLVQKKPIKALYGSGQNLRSAADSGYECA</sequence>
<organism evidence="1 2">
    <name type="scientific">Desulfonema magnum</name>
    <dbReference type="NCBI Taxonomy" id="45655"/>
    <lineage>
        <taxon>Bacteria</taxon>
        <taxon>Pseudomonadati</taxon>
        <taxon>Thermodesulfobacteriota</taxon>
        <taxon>Desulfobacteria</taxon>
        <taxon>Desulfobacterales</taxon>
        <taxon>Desulfococcaceae</taxon>
        <taxon>Desulfonema</taxon>
    </lineage>
</organism>
<protein>
    <submittedName>
        <fullName evidence="1">Uncharacterized protein</fullName>
    </submittedName>
</protein>
<keyword evidence="2" id="KW-1185">Reference proteome</keyword>
<dbReference type="EMBL" id="CP061800">
    <property type="protein sequence ID" value="QTA91608.1"/>
    <property type="molecule type" value="Genomic_DNA"/>
</dbReference>
<evidence type="ECO:0000313" key="2">
    <source>
        <dbReference type="Proteomes" id="UP000663722"/>
    </source>
</evidence>
<dbReference type="Proteomes" id="UP000663722">
    <property type="component" value="Chromosome"/>
</dbReference>
<dbReference type="AlphaFoldDB" id="A0A975BUP3"/>
<accession>A0A975BUP3</accession>
<reference evidence="1" key="1">
    <citation type="journal article" date="2021" name="Microb. Physiol.">
        <title>Proteogenomic Insights into the Physiology of Marine, Sulfate-Reducing, Filamentous Desulfonema limicola and Desulfonema magnum.</title>
        <authorList>
            <person name="Schnaars V."/>
            <person name="Wohlbrand L."/>
            <person name="Scheve S."/>
            <person name="Hinrichs C."/>
            <person name="Reinhardt R."/>
            <person name="Rabus R."/>
        </authorList>
    </citation>
    <scope>NUCLEOTIDE SEQUENCE</scope>
    <source>
        <strain evidence="1">4be13</strain>
    </source>
</reference>